<sequence>MVEDEQVVRIANCANAQPARMAYPGRALDLVLRLLHFTVIEYQLHTMVSTAREFGAGAVYCLLIQIRL</sequence>
<name>B4R6R1_DROSI</name>
<dbReference type="EMBL" id="CM000366">
    <property type="protein sequence ID" value="EDX18260.1"/>
    <property type="molecule type" value="Genomic_DNA"/>
</dbReference>
<dbReference type="AlphaFoldDB" id="B4R6R1"/>
<evidence type="ECO:0000313" key="1">
    <source>
        <dbReference type="EMBL" id="EDX18260.1"/>
    </source>
</evidence>
<proteinExistence type="predicted"/>
<dbReference type="Proteomes" id="UP000000304">
    <property type="component" value="Chromosome X"/>
</dbReference>
<reference evidence="1 2" key="1">
    <citation type="journal article" date="2007" name="Nature">
        <title>Evolution of genes and genomes on the Drosophila phylogeny.</title>
        <authorList>
            <consortium name="Drosophila 12 Genomes Consortium"/>
            <person name="Clark A.G."/>
            <person name="Eisen M.B."/>
            <person name="Smith D.R."/>
            <person name="Bergman C.M."/>
            <person name="Oliver B."/>
            <person name="Markow T.A."/>
            <person name="Kaufman T.C."/>
            <person name="Kellis M."/>
            <person name="Gelbart W."/>
            <person name="Iyer V.N."/>
            <person name="Pollard D.A."/>
            <person name="Sackton T.B."/>
            <person name="Larracuente A.M."/>
            <person name="Singh N.D."/>
            <person name="Abad J.P."/>
            <person name="Abt D.N."/>
            <person name="Adryan B."/>
            <person name="Aguade M."/>
            <person name="Akashi H."/>
            <person name="Anderson W.W."/>
            <person name="Aquadro C.F."/>
            <person name="Ardell D.H."/>
            <person name="Arguello R."/>
            <person name="Artieri C.G."/>
            <person name="Barbash D.A."/>
            <person name="Barker D."/>
            <person name="Barsanti P."/>
            <person name="Batterham P."/>
            <person name="Batzoglou S."/>
            <person name="Begun D."/>
            <person name="Bhutkar A."/>
            <person name="Blanco E."/>
            <person name="Bosak S.A."/>
            <person name="Bradley R.K."/>
            <person name="Brand A.D."/>
            <person name="Brent M.R."/>
            <person name="Brooks A.N."/>
            <person name="Brown R.H."/>
            <person name="Butlin R.K."/>
            <person name="Caggese C."/>
            <person name="Calvi B.R."/>
            <person name="Bernardo de Carvalho A."/>
            <person name="Caspi A."/>
            <person name="Castrezana S."/>
            <person name="Celniker S.E."/>
            <person name="Chang J.L."/>
            <person name="Chapple C."/>
            <person name="Chatterji S."/>
            <person name="Chinwalla A."/>
            <person name="Civetta A."/>
            <person name="Clifton S.W."/>
            <person name="Comeron J.M."/>
            <person name="Costello J.C."/>
            <person name="Coyne J.A."/>
            <person name="Daub J."/>
            <person name="David R.G."/>
            <person name="Delcher A.L."/>
            <person name="Delehaunty K."/>
            <person name="Do C.B."/>
            <person name="Ebling H."/>
            <person name="Edwards K."/>
            <person name="Eickbush T."/>
            <person name="Evans J.D."/>
            <person name="Filipski A."/>
            <person name="Findeiss S."/>
            <person name="Freyhult E."/>
            <person name="Fulton L."/>
            <person name="Fulton R."/>
            <person name="Garcia A.C."/>
            <person name="Gardiner A."/>
            <person name="Garfield D.A."/>
            <person name="Garvin B.E."/>
            <person name="Gibson G."/>
            <person name="Gilbert D."/>
            <person name="Gnerre S."/>
            <person name="Godfrey J."/>
            <person name="Good R."/>
            <person name="Gotea V."/>
            <person name="Gravely B."/>
            <person name="Greenberg A.J."/>
            <person name="Griffiths-Jones S."/>
            <person name="Gross S."/>
            <person name="Guigo R."/>
            <person name="Gustafson E.A."/>
            <person name="Haerty W."/>
            <person name="Hahn M.W."/>
            <person name="Halligan D.L."/>
            <person name="Halpern A.L."/>
            <person name="Halter G.M."/>
            <person name="Han M.V."/>
            <person name="Heger A."/>
            <person name="Hillier L."/>
            <person name="Hinrichs A.S."/>
            <person name="Holmes I."/>
            <person name="Hoskins R.A."/>
            <person name="Hubisz M.J."/>
            <person name="Hultmark D."/>
            <person name="Huntley M.A."/>
            <person name="Jaffe D.B."/>
            <person name="Jagadeeshan S."/>
            <person name="Jeck W.R."/>
            <person name="Johnson J."/>
            <person name="Jones C.D."/>
            <person name="Jordan W.C."/>
            <person name="Karpen G.H."/>
            <person name="Kataoka E."/>
            <person name="Keightley P.D."/>
            <person name="Kheradpour P."/>
            <person name="Kirkness E.F."/>
            <person name="Koerich L.B."/>
            <person name="Kristiansen K."/>
            <person name="Kudrna D."/>
            <person name="Kulathinal R.J."/>
            <person name="Kumar S."/>
            <person name="Kwok R."/>
            <person name="Lander E."/>
            <person name="Langley C.H."/>
            <person name="Lapoint R."/>
            <person name="Lazzaro B.P."/>
            <person name="Lee S.J."/>
            <person name="Levesque L."/>
            <person name="Li R."/>
            <person name="Lin C.F."/>
            <person name="Lin M.F."/>
            <person name="Lindblad-Toh K."/>
            <person name="Llopart A."/>
            <person name="Long M."/>
            <person name="Low L."/>
            <person name="Lozovsky E."/>
            <person name="Lu J."/>
            <person name="Luo M."/>
            <person name="Machado C.A."/>
            <person name="Makalowski W."/>
            <person name="Marzo M."/>
            <person name="Matsuda M."/>
            <person name="Matzkin L."/>
            <person name="McAllister B."/>
            <person name="McBride C.S."/>
            <person name="McKernan B."/>
            <person name="McKernan K."/>
            <person name="Mendez-Lago M."/>
            <person name="Minx P."/>
            <person name="Mollenhauer M.U."/>
            <person name="Montooth K."/>
            <person name="Mount S.M."/>
            <person name="Mu X."/>
            <person name="Myers E."/>
            <person name="Negre B."/>
            <person name="Newfeld S."/>
            <person name="Nielsen R."/>
            <person name="Noor M.A."/>
            <person name="O'Grady P."/>
            <person name="Pachter L."/>
            <person name="Papaceit M."/>
            <person name="Parisi M.J."/>
            <person name="Parisi M."/>
            <person name="Parts L."/>
            <person name="Pedersen J.S."/>
            <person name="Pesole G."/>
            <person name="Phillippy A.M."/>
            <person name="Ponting C.P."/>
            <person name="Pop M."/>
            <person name="Porcelli D."/>
            <person name="Powell J.R."/>
            <person name="Prohaska S."/>
            <person name="Pruitt K."/>
            <person name="Puig M."/>
            <person name="Quesneville H."/>
            <person name="Ram K.R."/>
            <person name="Rand D."/>
            <person name="Rasmussen M.D."/>
            <person name="Reed L.K."/>
            <person name="Reenan R."/>
            <person name="Reily A."/>
            <person name="Remington K.A."/>
            <person name="Rieger T.T."/>
            <person name="Ritchie M.G."/>
            <person name="Robin C."/>
            <person name="Rogers Y.H."/>
            <person name="Rohde C."/>
            <person name="Rozas J."/>
            <person name="Rubenfield M.J."/>
            <person name="Ruiz A."/>
            <person name="Russo S."/>
            <person name="Salzberg S.L."/>
            <person name="Sanchez-Gracia A."/>
            <person name="Saranga D.J."/>
            <person name="Sato H."/>
            <person name="Schaeffer S.W."/>
            <person name="Schatz M.C."/>
            <person name="Schlenke T."/>
            <person name="Schwartz R."/>
            <person name="Segarra C."/>
            <person name="Singh R.S."/>
            <person name="Sirot L."/>
            <person name="Sirota M."/>
            <person name="Sisneros N.B."/>
            <person name="Smith C.D."/>
            <person name="Smith T.F."/>
            <person name="Spieth J."/>
            <person name="Stage D.E."/>
            <person name="Stark A."/>
            <person name="Stephan W."/>
            <person name="Strausberg R.L."/>
            <person name="Strempel S."/>
            <person name="Sturgill D."/>
            <person name="Sutton G."/>
            <person name="Sutton G.G."/>
            <person name="Tao W."/>
            <person name="Teichmann S."/>
            <person name="Tobari Y.N."/>
            <person name="Tomimura Y."/>
            <person name="Tsolas J.M."/>
            <person name="Valente V.L."/>
            <person name="Venter E."/>
            <person name="Venter J.C."/>
            <person name="Vicario S."/>
            <person name="Vieira F.G."/>
            <person name="Vilella A.J."/>
            <person name="Villasante A."/>
            <person name="Walenz B."/>
            <person name="Wang J."/>
            <person name="Wasserman M."/>
            <person name="Watts T."/>
            <person name="Wilson D."/>
            <person name="Wilson R.K."/>
            <person name="Wing R.A."/>
            <person name="Wolfner M.F."/>
            <person name="Wong A."/>
            <person name="Wong G.K."/>
            <person name="Wu C.I."/>
            <person name="Wu G."/>
            <person name="Yamamoto D."/>
            <person name="Yang H.P."/>
            <person name="Yang S.P."/>
            <person name="Yorke J.A."/>
            <person name="Yoshida K."/>
            <person name="Zdobnov E."/>
            <person name="Zhang P."/>
            <person name="Zhang Y."/>
            <person name="Zimin A.V."/>
            <person name="Baldwin J."/>
            <person name="Abdouelleil A."/>
            <person name="Abdulkadir J."/>
            <person name="Abebe A."/>
            <person name="Abera B."/>
            <person name="Abreu J."/>
            <person name="Acer S.C."/>
            <person name="Aftuck L."/>
            <person name="Alexander A."/>
            <person name="An P."/>
            <person name="Anderson E."/>
            <person name="Anderson S."/>
            <person name="Arachi H."/>
            <person name="Azer M."/>
            <person name="Bachantsang P."/>
            <person name="Barry A."/>
            <person name="Bayul T."/>
            <person name="Berlin A."/>
            <person name="Bessette D."/>
            <person name="Bloom T."/>
            <person name="Blye J."/>
            <person name="Boguslavskiy L."/>
            <person name="Bonnet C."/>
            <person name="Boukhgalter B."/>
            <person name="Bourzgui I."/>
            <person name="Brown A."/>
            <person name="Cahill P."/>
            <person name="Channer S."/>
            <person name="Cheshatsang Y."/>
            <person name="Chuda L."/>
            <person name="Citroen M."/>
            <person name="Collymore A."/>
            <person name="Cooke P."/>
            <person name="Costello M."/>
            <person name="D'Aco K."/>
            <person name="Daza R."/>
            <person name="De Haan G."/>
            <person name="DeGray S."/>
            <person name="DeMaso C."/>
            <person name="Dhargay N."/>
            <person name="Dooley K."/>
            <person name="Dooley E."/>
            <person name="Doricent M."/>
            <person name="Dorje P."/>
            <person name="Dorjee K."/>
            <person name="Dupes A."/>
            <person name="Elong R."/>
            <person name="Falk J."/>
            <person name="Farina A."/>
            <person name="Faro S."/>
            <person name="Ferguson D."/>
            <person name="Fisher S."/>
            <person name="Foley C.D."/>
            <person name="Franke A."/>
            <person name="Friedrich D."/>
            <person name="Gadbois L."/>
            <person name="Gearin G."/>
            <person name="Gearin C.R."/>
            <person name="Giannoukos G."/>
            <person name="Goode T."/>
            <person name="Graham J."/>
            <person name="Grandbois E."/>
            <person name="Grewal S."/>
            <person name="Gyaltsen K."/>
            <person name="Hafez N."/>
            <person name="Hagos B."/>
            <person name="Hall J."/>
            <person name="Henson C."/>
            <person name="Hollinger A."/>
            <person name="Honan T."/>
            <person name="Huard M.D."/>
            <person name="Hughes L."/>
            <person name="Hurhula B."/>
            <person name="Husby M.E."/>
            <person name="Kamat A."/>
            <person name="Kanga B."/>
            <person name="Kashin S."/>
            <person name="Khazanovich D."/>
            <person name="Kisner P."/>
            <person name="Lance K."/>
            <person name="Lara M."/>
            <person name="Lee W."/>
            <person name="Lennon N."/>
            <person name="Letendre F."/>
            <person name="LeVine R."/>
            <person name="Lipovsky A."/>
            <person name="Liu X."/>
            <person name="Liu J."/>
            <person name="Liu S."/>
            <person name="Lokyitsang T."/>
            <person name="Lokyitsang Y."/>
            <person name="Lubonja R."/>
            <person name="Lui A."/>
            <person name="MacDonald P."/>
            <person name="Magnisalis V."/>
            <person name="Maru K."/>
            <person name="Matthews C."/>
            <person name="McCusker W."/>
            <person name="McDonough S."/>
            <person name="Mehta T."/>
            <person name="Meldrim J."/>
            <person name="Meneus L."/>
            <person name="Mihai O."/>
            <person name="Mihalev A."/>
            <person name="Mihova T."/>
            <person name="Mittelman R."/>
            <person name="Mlenga V."/>
            <person name="Montmayeur A."/>
            <person name="Mulrain L."/>
            <person name="Navidi A."/>
            <person name="Naylor J."/>
            <person name="Negash T."/>
            <person name="Nguyen T."/>
            <person name="Nguyen N."/>
            <person name="Nicol R."/>
            <person name="Norbu C."/>
            <person name="Norbu N."/>
            <person name="Novod N."/>
            <person name="O'Neill B."/>
            <person name="Osman S."/>
            <person name="Markiewicz E."/>
            <person name="Oyono O.L."/>
            <person name="Patti C."/>
            <person name="Phunkhang P."/>
            <person name="Pierre F."/>
            <person name="Priest M."/>
            <person name="Raghuraman S."/>
            <person name="Rege F."/>
            <person name="Reyes R."/>
            <person name="Rise C."/>
            <person name="Rogov P."/>
            <person name="Ross K."/>
            <person name="Ryan E."/>
            <person name="Settipalli S."/>
            <person name="Shea T."/>
            <person name="Sherpa N."/>
            <person name="Shi L."/>
            <person name="Shih D."/>
            <person name="Sparrow T."/>
            <person name="Spaulding J."/>
            <person name="Stalker J."/>
            <person name="Stange-Thomann N."/>
            <person name="Stavropoulos S."/>
            <person name="Stone C."/>
            <person name="Strader C."/>
            <person name="Tesfaye S."/>
            <person name="Thomson T."/>
            <person name="Thoulutsang Y."/>
            <person name="Thoulutsang D."/>
            <person name="Topham K."/>
            <person name="Topping I."/>
            <person name="Tsamla T."/>
            <person name="Vassiliev H."/>
            <person name="Vo A."/>
            <person name="Wangchuk T."/>
            <person name="Wangdi T."/>
            <person name="Weiand M."/>
            <person name="Wilkinson J."/>
            <person name="Wilson A."/>
            <person name="Yadav S."/>
            <person name="Young G."/>
            <person name="Yu Q."/>
            <person name="Zembek L."/>
            <person name="Zhong D."/>
            <person name="Zimmer A."/>
            <person name="Zwirko Z."/>
            <person name="Jaffe D.B."/>
            <person name="Alvarez P."/>
            <person name="Brockman W."/>
            <person name="Butler J."/>
            <person name="Chin C."/>
            <person name="Gnerre S."/>
            <person name="Grabherr M."/>
            <person name="Kleber M."/>
            <person name="Mauceli E."/>
            <person name="MacCallum I."/>
        </authorList>
    </citation>
    <scope>NUCLEOTIDE SEQUENCE [LARGE SCALE GENOMIC DNA]</scope>
    <source>
        <strain evidence="2">white501</strain>
    </source>
</reference>
<organism evidence="1 2">
    <name type="scientific">Drosophila simulans</name>
    <name type="common">Fruit fly</name>
    <dbReference type="NCBI Taxonomy" id="7240"/>
    <lineage>
        <taxon>Eukaryota</taxon>
        <taxon>Metazoa</taxon>
        <taxon>Ecdysozoa</taxon>
        <taxon>Arthropoda</taxon>
        <taxon>Hexapoda</taxon>
        <taxon>Insecta</taxon>
        <taxon>Pterygota</taxon>
        <taxon>Neoptera</taxon>
        <taxon>Endopterygota</taxon>
        <taxon>Diptera</taxon>
        <taxon>Brachycera</taxon>
        <taxon>Muscomorpha</taxon>
        <taxon>Ephydroidea</taxon>
        <taxon>Drosophilidae</taxon>
        <taxon>Drosophila</taxon>
        <taxon>Sophophora</taxon>
    </lineage>
</organism>
<evidence type="ECO:0000313" key="2">
    <source>
        <dbReference type="Proteomes" id="UP000000304"/>
    </source>
</evidence>
<protein>
    <submittedName>
        <fullName evidence="1">GD17378</fullName>
    </submittedName>
</protein>
<accession>B4R6R1</accession>
<keyword evidence="2" id="KW-1185">Reference proteome</keyword>
<dbReference type="HOGENOM" id="CLU_2796722_0_0_1"/>
<gene>
    <name evidence="1" type="primary">Dsim\GD17378</name>
    <name evidence="1" type="ORF">Dsim_GD17378</name>
</gene>